<evidence type="ECO:0000259" key="6">
    <source>
        <dbReference type="Pfam" id="PF00924"/>
    </source>
</evidence>
<dbReference type="HOGENOM" id="CLU_045354_1_0_14"/>
<feature type="transmembrane region" description="Helical" evidence="5">
    <location>
        <begin position="168"/>
        <end position="185"/>
    </location>
</feature>
<accession>U4KPG4</accession>
<dbReference type="PANTHER" id="PTHR30414">
    <property type="entry name" value="MINICONDUCTANCE MECHANOSENSITIVE CHANNEL YBDG"/>
    <property type="match status" value="1"/>
</dbReference>
<keyword evidence="4 5" id="KW-0472">Membrane</keyword>
<dbReference type="GO" id="GO:0008381">
    <property type="term" value="F:mechanosensitive monoatomic ion channel activity"/>
    <property type="evidence" value="ECO:0007669"/>
    <property type="project" value="InterPro"/>
</dbReference>
<sequence>MEILREKFIEFLTKLGFEGTLVPVISDVAIFALLLLTSIVGYFIIKIVFNVTVKNVGLRRGNKFIVTLLKSPLIANVIKLIPTLFLFEMIIYLPTLKSLLDFFLILYIAFLILKIISSALDLVNKLYVEYNDQSSLKPIKGVLAFIKIIIFMVVVIIVVAHFVGESPVVILTGLGALSAVIMLIFKDSILGLVAGFQMSANDLIRIGDWIEMPDYGVDGDVIDVTLTFVRVQNWDKTTVTVPAYKLISESFVNWRSVFDIGGRRIKRSINIDSKSVKIVNDELYEKLLKVDFIKAYLTSKKIEIDQYNKEGKIDTSVDLNGRRLTNLGVFRIYLTEYLKRNPNVNQNMFILVRQLQNKNMGIPLEVYAFSNKTAWADYEDTMSDIFDHIYATTDYFELRIFQEPSGYDISQIINNK</sequence>
<evidence type="ECO:0000256" key="3">
    <source>
        <dbReference type="ARBA" id="ARBA00022989"/>
    </source>
</evidence>
<dbReference type="InterPro" id="IPR006685">
    <property type="entry name" value="MscS_channel_2nd"/>
</dbReference>
<keyword evidence="8" id="KW-1185">Reference proteome</keyword>
<evidence type="ECO:0000256" key="4">
    <source>
        <dbReference type="ARBA" id="ARBA00023136"/>
    </source>
</evidence>
<keyword evidence="2 5" id="KW-0812">Transmembrane</keyword>
<evidence type="ECO:0000256" key="5">
    <source>
        <dbReference type="SAM" id="Phobius"/>
    </source>
</evidence>
<dbReference type="InterPro" id="IPR023408">
    <property type="entry name" value="MscS_beta-dom_sf"/>
</dbReference>
<dbReference type="Gene3D" id="2.30.30.60">
    <property type="match status" value="1"/>
</dbReference>
<keyword evidence="3 5" id="KW-1133">Transmembrane helix</keyword>
<feature type="transmembrane region" description="Helical" evidence="5">
    <location>
        <begin position="141"/>
        <end position="162"/>
    </location>
</feature>
<reference evidence="7 8" key="1">
    <citation type="journal article" date="2013" name="J. Mol. Microbiol. Biotechnol.">
        <title>Analysis of the Complete Genomes of Acholeplasma brassicae , A. palmae and A. laidlawii and Their Comparison to the Obligate Parasites from ' Candidatus Phytoplasma'.</title>
        <authorList>
            <person name="Kube M."/>
            <person name="Siewert C."/>
            <person name="Migdoll A.M."/>
            <person name="Duduk B."/>
            <person name="Holz S."/>
            <person name="Rabus R."/>
            <person name="Seemuller E."/>
            <person name="Mitrovic J."/>
            <person name="Muller I."/>
            <person name="Buttner C."/>
            <person name="Reinhardt R."/>
        </authorList>
    </citation>
    <scope>NUCLEOTIDE SEQUENCE [LARGE SCALE GENOMIC DNA]</scope>
    <source>
        <strain evidence="8">0502</strain>
    </source>
</reference>
<dbReference type="PANTHER" id="PTHR30414:SF0">
    <property type="entry name" value="MINICONDUCTANCE MECHANOSENSITIVE CHANNEL YBDG"/>
    <property type="match status" value="1"/>
</dbReference>
<evidence type="ECO:0000313" key="8">
    <source>
        <dbReference type="Proteomes" id="UP000032737"/>
    </source>
</evidence>
<feature type="transmembrane region" description="Helical" evidence="5">
    <location>
        <begin position="73"/>
        <end position="93"/>
    </location>
</feature>
<dbReference type="AlphaFoldDB" id="U4KPG4"/>
<protein>
    <submittedName>
        <fullName evidence="7">Mechanosensitive ion channel protein</fullName>
    </submittedName>
</protein>
<evidence type="ECO:0000313" key="7">
    <source>
        <dbReference type="EMBL" id="CCV66231.1"/>
    </source>
</evidence>
<dbReference type="RefSeq" id="WP_030005091.1">
    <property type="nucleotide sequence ID" value="NC_022549.1"/>
</dbReference>
<dbReference type="EMBL" id="FO681348">
    <property type="protein sequence ID" value="CCV66231.1"/>
    <property type="molecule type" value="Genomic_DNA"/>
</dbReference>
<dbReference type="Pfam" id="PF00924">
    <property type="entry name" value="MS_channel_2nd"/>
    <property type="match status" value="1"/>
</dbReference>
<feature type="transmembrane region" description="Helical" evidence="5">
    <location>
        <begin position="99"/>
        <end position="120"/>
    </location>
</feature>
<dbReference type="InterPro" id="IPR030192">
    <property type="entry name" value="YbdG"/>
</dbReference>
<feature type="domain" description="Mechanosensitive ion channel MscS" evidence="6">
    <location>
        <begin position="187"/>
        <end position="255"/>
    </location>
</feature>
<dbReference type="KEGG" id="abra:BN85312100"/>
<dbReference type="OrthoDB" id="9775207at2"/>
<comment type="subcellular location">
    <subcellularLocation>
        <location evidence="1">Membrane</location>
    </subcellularLocation>
</comment>
<dbReference type="GO" id="GO:0071470">
    <property type="term" value="P:cellular response to osmotic stress"/>
    <property type="evidence" value="ECO:0007669"/>
    <property type="project" value="InterPro"/>
</dbReference>
<dbReference type="SUPFAM" id="SSF50182">
    <property type="entry name" value="Sm-like ribonucleoproteins"/>
    <property type="match status" value="1"/>
</dbReference>
<dbReference type="STRING" id="61635.BN85312100"/>
<evidence type="ECO:0000256" key="1">
    <source>
        <dbReference type="ARBA" id="ARBA00004370"/>
    </source>
</evidence>
<evidence type="ECO:0000256" key="2">
    <source>
        <dbReference type="ARBA" id="ARBA00022692"/>
    </source>
</evidence>
<dbReference type="GO" id="GO:0005886">
    <property type="term" value="C:plasma membrane"/>
    <property type="evidence" value="ECO:0007669"/>
    <property type="project" value="TreeGrafter"/>
</dbReference>
<organism evidence="7 8">
    <name type="scientific">Acholeplasma brassicae</name>
    <dbReference type="NCBI Taxonomy" id="61635"/>
    <lineage>
        <taxon>Bacteria</taxon>
        <taxon>Bacillati</taxon>
        <taxon>Mycoplasmatota</taxon>
        <taxon>Mollicutes</taxon>
        <taxon>Acholeplasmatales</taxon>
        <taxon>Acholeplasmataceae</taxon>
        <taxon>Acholeplasma</taxon>
    </lineage>
</organism>
<dbReference type="InterPro" id="IPR010920">
    <property type="entry name" value="LSM_dom_sf"/>
</dbReference>
<name>U4KPG4_9MOLU</name>
<feature type="transmembrane region" description="Helical" evidence="5">
    <location>
        <begin position="28"/>
        <end position="53"/>
    </location>
</feature>
<dbReference type="Proteomes" id="UP000032737">
    <property type="component" value="Chromosome"/>
</dbReference>
<gene>
    <name evidence="7" type="primary">mscS</name>
    <name evidence="7" type="ORF">BN85312100</name>
</gene>
<proteinExistence type="predicted"/>